<accession>W0V2Z0</accession>
<reference evidence="4 5" key="1">
    <citation type="journal article" date="2015" name="Genome Announc.">
        <title>Genome Sequence of Mushroom Soft-Rot Pathogen Janthinobacterium agaricidamnosum.</title>
        <authorList>
            <person name="Graupner K."/>
            <person name="Lackner G."/>
            <person name="Hertweck C."/>
        </authorList>
    </citation>
    <scope>NUCLEOTIDE SEQUENCE [LARGE SCALE GENOMIC DNA]</scope>
    <source>
        <strain evidence="5">NBRC 102515 / DSM 9628</strain>
    </source>
</reference>
<evidence type="ECO:0000313" key="5">
    <source>
        <dbReference type="Proteomes" id="UP000027604"/>
    </source>
</evidence>
<keyword evidence="1 4" id="KW-0378">Hydrolase</keyword>
<dbReference type="eggNOG" id="COG2267">
    <property type="taxonomic scope" value="Bacteria"/>
</dbReference>
<proteinExistence type="predicted"/>
<sequence length="310" mass="34145">MLAAASFMMSTVAAHASPQPSNLSQGPHDVDVGEVSLHYVVKGQGPLLFMASPGWGPGSNYMQNSMTPLEQNMTLVYIDMRGNGKSTRPVDRAHMSQSAMADDIDRLRVLLGQQSINLLGHSDGGTIAIEYALRHPEHLDKVVLVAPNVLGDTARRAALKGILDLWADDPHYRDAIREVRKPDDGTESTDQGFQKYIETILPLYVSDPVRFGAQLASTFGDTRVAAYAMSAENYSNELAPRNQAKELGKIKAKTLIINGTVDWVCPYQMAQQTQAAIPGSRLSLYANKAHFPWLEDPQRFFKETSEFLLN</sequence>
<dbReference type="STRING" id="1349767.GJA_2573"/>
<keyword evidence="5" id="KW-1185">Reference proteome</keyword>
<organism evidence="4 5">
    <name type="scientific">Janthinobacterium agaricidamnosum NBRC 102515 = DSM 9628</name>
    <dbReference type="NCBI Taxonomy" id="1349767"/>
    <lineage>
        <taxon>Bacteria</taxon>
        <taxon>Pseudomonadati</taxon>
        <taxon>Pseudomonadota</taxon>
        <taxon>Betaproteobacteria</taxon>
        <taxon>Burkholderiales</taxon>
        <taxon>Oxalobacteraceae</taxon>
        <taxon>Janthinobacterium</taxon>
    </lineage>
</organism>
<evidence type="ECO:0000259" key="3">
    <source>
        <dbReference type="Pfam" id="PF00561"/>
    </source>
</evidence>
<dbReference type="InterPro" id="IPR000073">
    <property type="entry name" value="AB_hydrolase_1"/>
</dbReference>
<dbReference type="GO" id="GO:0016787">
    <property type="term" value="F:hydrolase activity"/>
    <property type="evidence" value="ECO:0007669"/>
    <property type="project" value="UniProtKB-KW"/>
</dbReference>
<dbReference type="HOGENOM" id="CLU_020336_50_0_4"/>
<dbReference type="PATRIC" id="fig|1349767.4.peg.4303"/>
<name>W0V2Z0_9BURK</name>
<dbReference type="AlphaFoldDB" id="W0V2Z0"/>
<gene>
    <name evidence="4" type="ORF">GJA_2573</name>
</gene>
<keyword evidence="2" id="KW-0732">Signal</keyword>
<dbReference type="EMBL" id="HG322949">
    <property type="protein sequence ID" value="CDG83204.1"/>
    <property type="molecule type" value="Genomic_DNA"/>
</dbReference>
<dbReference type="Pfam" id="PF00561">
    <property type="entry name" value="Abhydrolase_1"/>
    <property type="match status" value="1"/>
</dbReference>
<evidence type="ECO:0000313" key="4">
    <source>
        <dbReference type="EMBL" id="CDG83204.1"/>
    </source>
</evidence>
<evidence type="ECO:0000256" key="2">
    <source>
        <dbReference type="SAM" id="SignalP"/>
    </source>
</evidence>
<protein>
    <submittedName>
        <fullName evidence="4">Alpha/beta hydrolase fold family protein</fullName>
    </submittedName>
</protein>
<dbReference type="KEGG" id="jag:GJA_2573"/>
<dbReference type="InterPro" id="IPR050266">
    <property type="entry name" value="AB_hydrolase_sf"/>
</dbReference>
<evidence type="ECO:0000256" key="1">
    <source>
        <dbReference type="ARBA" id="ARBA00022801"/>
    </source>
</evidence>
<dbReference type="SUPFAM" id="SSF53474">
    <property type="entry name" value="alpha/beta-Hydrolases"/>
    <property type="match status" value="1"/>
</dbReference>
<dbReference type="PANTHER" id="PTHR43798">
    <property type="entry name" value="MONOACYLGLYCEROL LIPASE"/>
    <property type="match status" value="1"/>
</dbReference>
<dbReference type="PRINTS" id="PR00111">
    <property type="entry name" value="ABHYDROLASE"/>
</dbReference>
<dbReference type="Proteomes" id="UP000027604">
    <property type="component" value="Chromosome I"/>
</dbReference>
<feature type="signal peptide" evidence="2">
    <location>
        <begin position="1"/>
        <end position="16"/>
    </location>
</feature>
<dbReference type="PANTHER" id="PTHR43798:SF31">
    <property type="entry name" value="AB HYDROLASE SUPERFAMILY PROTEIN YCLE"/>
    <property type="match status" value="1"/>
</dbReference>
<feature type="chain" id="PRO_5004797523" evidence="2">
    <location>
        <begin position="17"/>
        <end position="310"/>
    </location>
</feature>
<dbReference type="RefSeq" id="WP_038492484.1">
    <property type="nucleotide sequence ID" value="NZ_HG322949.1"/>
</dbReference>
<dbReference type="InterPro" id="IPR029058">
    <property type="entry name" value="AB_hydrolase_fold"/>
</dbReference>
<feature type="domain" description="AB hydrolase-1" evidence="3">
    <location>
        <begin position="54"/>
        <end position="297"/>
    </location>
</feature>
<dbReference type="GO" id="GO:0016020">
    <property type="term" value="C:membrane"/>
    <property type="evidence" value="ECO:0007669"/>
    <property type="project" value="TreeGrafter"/>
</dbReference>
<dbReference type="Gene3D" id="3.40.50.1820">
    <property type="entry name" value="alpha/beta hydrolase"/>
    <property type="match status" value="1"/>
</dbReference>